<evidence type="ECO:0000256" key="1">
    <source>
        <dbReference type="ARBA" id="ARBA00022737"/>
    </source>
</evidence>
<comment type="caution">
    <text evidence="5">The sequence shown here is derived from an EMBL/GenBank/DDBJ whole genome shotgun (WGS) entry which is preliminary data.</text>
</comment>
<evidence type="ECO:0000256" key="3">
    <source>
        <dbReference type="PROSITE-ProRule" id="PRU00059"/>
    </source>
</evidence>
<dbReference type="Proteomes" id="UP001642540">
    <property type="component" value="Unassembled WGS sequence"/>
</dbReference>
<keyword evidence="2" id="KW-1015">Disulfide bond</keyword>
<evidence type="ECO:0000313" key="5">
    <source>
        <dbReference type="EMBL" id="CAL8146775.1"/>
    </source>
</evidence>
<reference evidence="5 6" key="1">
    <citation type="submission" date="2024-08" db="EMBL/GenBank/DDBJ databases">
        <authorList>
            <person name="Cucini C."/>
            <person name="Frati F."/>
        </authorList>
    </citation>
    <scope>NUCLEOTIDE SEQUENCE [LARGE SCALE GENOMIC DNA]</scope>
</reference>
<sequence length="454" mass="51120">MFLGTNDIQTIEESLLIIVFQSDFSNRGIGFSLAFSSSGNNSNPDYSFNLLHISEPNGTIEYPYPSSIWKTSGIKNKPLSIIAYSLNQGTEEESFFSVAMRLSWKHGVFRRANQHCEYDTVTIYTAPKISGWNLVSRFPTVNDTSNCPDIVTVMAKELRTSMYPTFLAVFKPVASDEIAKEKDEATSFAFTYENGGCGGVYVEDSGVIRYKDDGKYANDEECIWLIHVPFAESISFELEHGMFEAKADYISVSSVKPFIGVENETIVISSENRKATVKGPLTVVTFTSDRSNYRYGFRLYFRMEKRMTETDDPMVAFKLFHQNRRFQNEFAYHAEPNQIAIIAFSSGIRRAGRNRIDVTYFLPQVNESCSSDSLLVYDVYGRVGRTIVLTKNFTAEVSNVEETHMDGSTVVRRCTALVNRQLQTCINNETCHAPVGGSFRTKSSSFLAIYSIAV</sequence>
<name>A0ABP1S9M8_9HEXA</name>
<accession>A0ABP1S9M8</accession>
<comment type="caution">
    <text evidence="3">Lacks conserved residue(s) required for the propagation of feature annotation.</text>
</comment>
<dbReference type="Pfam" id="PF00431">
    <property type="entry name" value="CUB"/>
    <property type="match status" value="1"/>
</dbReference>
<proteinExistence type="predicted"/>
<keyword evidence="1" id="KW-0677">Repeat</keyword>
<gene>
    <name evidence="5" type="ORF">ODALV1_LOCUS30930</name>
</gene>
<protein>
    <recommendedName>
        <fullName evidence="4">CUB domain-containing protein</fullName>
    </recommendedName>
</protein>
<dbReference type="SUPFAM" id="SSF49854">
    <property type="entry name" value="Spermadhesin, CUB domain"/>
    <property type="match status" value="1"/>
</dbReference>
<dbReference type="PANTHER" id="PTHR24251">
    <property type="entry name" value="OVOCHYMASE-RELATED"/>
    <property type="match status" value="1"/>
</dbReference>
<dbReference type="PROSITE" id="PS01180">
    <property type="entry name" value="CUB"/>
    <property type="match status" value="1"/>
</dbReference>
<dbReference type="EMBL" id="CAXLJM020000164">
    <property type="protein sequence ID" value="CAL8146775.1"/>
    <property type="molecule type" value="Genomic_DNA"/>
</dbReference>
<dbReference type="CDD" id="cd00041">
    <property type="entry name" value="CUB"/>
    <property type="match status" value="1"/>
</dbReference>
<evidence type="ECO:0000313" key="6">
    <source>
        <dbReference type="Proteomes" id="UP001642540"/>
    </source>
</evidence>
<dbReference type="InterPro" id="IPR035914">
    <property type="entry name" value="Sperma_CUB_dom_sf"/>
</dbReference>
<evidence type="ECO:0000256" key="2">
    <source>
        <dbReference type="ARBA" id="ARBA00023157"/>
    </source>
</evidence>
<feature type="domain" description="CUB" evidence="4">
    <location>
        <begin position="197"/>
        <end position="304"/>
    </location>
</feature>
<organism evidence="5 6">
    <name type="scientific">Orchesella dallaii</name>
    <dbReference type="NCBI Taxonomy" id="48710"/>
    <lineage>
        <taxon>Eukaryota</taxon>
        <taxon>Metazoa</taxon>
        <taxon>Ecdysozoa</taxon>
        <taxon>Arthropoda</taxon>
        <taxon>Hexapoda</taxon>
        <taxon>Collembola</taxon>
        <taxon>Entomobryomorpha</taxon>
        <taxon>Entomobryoidea</taxon>
        <taxon>Orchesellidae</taxon>
        <taxon>Orchesellinae</taxon>
        <taxon>Orchesella</taxon>
    </lineage>
</organism>
<dbReference type="Gene3D" id="2.60.120.290">
    <property type="entry name" value="Spermadhesin, CUB domain"/>
    <property type="match status" value="1"/>
</dbReference>
<dbReference type="InterPro" id="IPR000859">
    <property type="entry name" value="CUB_dom"/>
</dbReference>
<evidence type="ECO:0000259" key="4">
    <source>
        <dbReference type="PROSITE" id="PS01180"/>
    </source>
</evidence>
<dbReference type="SMART" id="SM00042">
    <property type="entry name" value="CUB"/>
    <property type="match status" value="1"/>
</dbReference>
<keyword evidence="6" id="KW-1185">Reference proteome</keyword>